<evidence type="ECO:0000313" key="2">
    <source>
        <dbReference type="Proteomes" id="UP000324233"/>
    </source>
</evidence>
<sequence>MSDTRLMDLEAAWREREIEAAKLVADHPSTGLALRIYALEIRLKTLICKTLAIPFLPRQCKTHAIDELIVFTGFSSELDDPANAGIRQNWELLVDFARNRLNGIRYLPAGALDGDDLALYLSALDDPKDGVWTWLSRHP</sequence>
<evidence type="ECO:0008006" key="3">
    <source>
        <dbReference type="Google" id="ProtNLM"/>
    </source>
</evidence>
<proteinExistence type="predicted"/>
<organism evidence="1 2">
    <name type="scientific">Aquisphaera giovannonii</name>
    <dbReference type="NCBI Taxonomy" id="406548"/>
    <lineage>
        <taxon>Bacteria</taxon>
        <taxon>Pseudomonadati</taxon>
        <taxon>Planctomycetota</taxon>
        <taxon>Planctomycetia</taxon>
        <taxon>Isosphaerales</taxon>
        <taxon>Isosphaeraceae</taxon>
        <taxon>Aquisphaera</taxon>
    </lineage>
</organism>
<reference evidence="1 2" key="1">
    <citation type="submission" date="2019-08" db="EMBL/GenBank/DDBJ databases">
        <title>Deep-cultivation of Planctomycetes and their phenomic and genomic characterization uncovers novel biology.</title>
        <authorList>
            <person name="Wiegand S."/>
            <person name="Jogler M."/>
            <person name="Boedeker C."/>
            <person name="Pinto D."/>
            <person name="Vollmers J."/>
            <person name="Rivas-Marin E."/>
            <person name="Kohn T."/>
            <person name="Peeters S.H."/>
            <person name="Heuer A."/>
            <person name="Rast P."/>
            <person name="Oberbeckmann S."/>
            <person name="Bunk B."/>
            <person name="Jeske O."/>
            <person name="Meyerdierks A."/>
            <person name="Storesund J.E."/>
            <person name="Kallscheuer N."/>
            <person name="Luecker S."/>
            <person name="Lage O.M."/>
            <person name="Pohl T."/>
            <person name="Merkel B.J."/>
            <person name="Hornburger P."/>
            <person name="Mueller R.-W."/>
            <person name="Bruemmer F."/>
            <person name="Labrenz M."/>
            <person name="Spormann A.M."/>
            <person name="Op den Camp H."/>
            <person name="Overmann J."/>
            <person name="Amann R."/>
            <person name="Jetten M.S.M."/>
            <person name="Mascher T."/>
            <person name="Medema M.H."/>
            <person name="Devos D.P."/>
            <person name="Kaster A.-K."/>
            <person name="Ovreas L."/>
            <person name="Rohde M."/>
            <person name="Galperin M.Y."/>
            <person name="Jogler C."/>
        </authorList>
    </citation>
    <scope>NUCLEOTIDE SEQUENCE [LARGE SCALE GENOMIC DNA]</scope>
    <source>
        <strain evidence="1 2">OJF2</strain>
    </source>
</reference>
<name>A0A5B9VZI8_9BACT</name>
<dbReference type="KEGG" id="agv:OJF2_18780"/>
<dbReference type="EMBL" id="CP042997">
    <property type="protein sequence ID" value="QEH33377.1"/>
    <property type="molecule type" value="Genomic_DNA"/>
</dbReference>
<gene>
    <name evidence="1" type="ORF">OJF2_18780</name>
</gene>
<dbReference type="AlphaFoldDB" id="A0A5B9VZI8"/>
<accession>A0A5B9VZI8</accession>
<protein>
    <recommendedName>
        <fullName evidence="3">HEPN domain-containing protein</fullName>
    </recommendedName>
</protein>
<dbReference type="Proteomes" id="UP000324233">
    <property type="component" value="Chromosome"/>
</dbReference>
<evidence type="ECO:0000313" key="1">
    <source>
        <dbReference type="EMBL" id="QEH33377.1"/>
    </source>
</evidence>
<keyword evidence="2" id="KW-1185">Reference proteome</keyword>